<comment type="similarity">
    <text evidence="1">Belongs to the RdRP family.</text>
</comment>
<evidence type="ECO:0000313" key="3">
    <source>
        <dbReference type="EMBL" id="JAD77190.1"/>
    </source>
</evidence>
<feature type="domain" description="RDRP core" evidence="2">
    <location>
        <begin position="1"/>
        <end position="96"/>
    </location>
</feature>
<keyword evidence="1" id="KW-0694">RNA-binding</keyword>
<dbReference type="Pfam" id="PF05183">
    <property type="entry name" value="RdRP"/>
    <property type="match status" value="1"/>
</dbReference>
<dbReference type="GO" id="GO:0031380">
    <property type="term" value="C:nuclear RNA-directed RNA polymerase complex"/>
    <property type="evidence" value="ECO:0007669"/>
    <property type="project" value="TreeGrafter"/>
</dbReference>
<dbReference type="GO" id="GO:0003723">
    <property type="term" value="F:RNA binding"/>
    <property type="evidence" value="ECO:0007669"/>
    <property type="project" value="UniProtKB-KW"/>
</dbReference>
<keyword evidence="1" id="KW-0943">RNA-mediated gene silencing</keyword>
<dbReference type="InterPro" id="IPR007855">
    <property type="entry name" value="RDRP"/>
</dbReference>
<dbReference type="PANTHER" id="PTHR23079">
    <property type="entry name" value="RNA-DEPENDENT RNA POLYMERASE"/>
    <property type="match status" value="1"/>
</dbReference>
<dbReference type="GO" id="GO:0003968">
    <property type="term" value="F:RNA-directed RNA polymerase activity"/>
    <property type="evidence" value="ECO:0007669"/>
    <property type="project" value="UniProtKB-KW"/>
</dbReference>
<dbReference type="EC" id="2.7.7.48" evidence="1"/>
<comment type="function">
    <text evidence="1">Probably involved in the RNA silencing pathway and required for the generation of small interfering RNAs (siRNAs).</text>
</comment>
<accession>A0A0A9CUY8</accession>
<evidence type="ECO:0000256" key="1">
    <source>
        <dbReference type="RuleBase" id="RU363098"/>
    </source>
</evidence>
<dbReference type="InterPro" id="IPR057596">
    <property type="entry name" value="RDRP_core"/>
</dbReference>
<protein>
    <recommendedName>
        <fullName evidence="1">RNA-dependent RNA polymerase</fullName>
        <ecNumber evidence="1">2.7.7.48</ecNumber>
    </recommendedName>
</protein>
<comment type="catalytic activity">
    <reaction evidence="1">
        <text>RNA(n) + a ribonucleoside 5'-triphosphate = RNA(n+1) + diphosphate</text>
        <dbReference type="Rhea" id="RHEA:21248"/>
        <dbReference type="Rhea" id="RHEA-COMP:14527"/>
        <dbReference type="Rhea" id="RHEA-COMP:17342"/>
        <dbReference type="ChEBI" id="CHEBI:33019"/>
        <dbReference type="ChEBI" id="CHEBI:61557"/>
        <dbReference type="ChEBI" id="CHEBI:140395"/>
        <dbReference type="EC" id="2.7.7.48"/>
    </reaction>
</comment>
<sequence>MGTTDPTGTLKPDQVCVILDHGQVSGKVLVYKHPGLHFGNIHILTATYIDGLEKIVGNSKYAILFATSGPRSLADEMANSDFDGDMYWVSRNPQVGVLLVIFGSKMFTNSFPCSPIEPTVVIAHYDIIFLFCYRGC</sequence>
<dbReference type="EMBL" id="GBRH01220705">
    <property type="protein sequence ID" value="JAD77190.1"/>
    <property type="molecule type" value="Transcribed_RNA"/>
</dbReference>
<dbReference type="PANTHER" id="PTHR23079:SF55">
    <property type="entry name" value="RNA-DIRECTED RNA POLYMERASE"/>
    <property type="match status" value="1"/>
</dbReference>
<dbReference type="AlphaFoldDB" id="A0A0A9CUY8"/>
<reference evidence="3" key="1">
    <citation type="submission" date="2014-09" db="EMBL/GenBank/DDBJ databases">
        <authorList>
            <person name="Magalhaes I.L.F."/>
            <person name="Oliveira U."/>
            <person name="Santos F.R."/>
            <person name="Vidigal T.H.D.A."/>
            <person name="Brescovit A.D."/>
            <person name="Santos A.J."/>
        </authorList>
    </citation>
    <scope>NUCLEOTIDE SEQUENCE</scope>
    <source>
        <tissue evidence="3">Shoot tissue taken approximately 20 cm above the soil surface</tissue>
    </source>
</reference>
<reference evidence="3" key="2">
    <citation type="journal article" date="2015" name="Data Brief">
        <title>Shoot transcriptome of the giant reed, Arundo donax.</title>
        <authorList>
            <person name="Barrero R.A."/>
            <person name="Guerrero F.D."/>
            <person name="Moolhuijzen P."/>
            <person name="Goolsby J.A."/>
            <person name="Tidwell J."/>
            <person name="Bellgard S.E."/>
            <person name="Bellgard M.I."/>
        </authorList>
    </citation>
    <scope>NUCLEOTIDE SEQUENCE</scope>
    <source>
        <tissue evidence="3">Shoot tissue taken approximately 20 cm above the soil surface</tissue>
    </source>
</reference>
<proteinExistence type="inferred from homology"/>
<name>A0A0A9CUY8_ARUDO</name>
<keyword evidence="1" id="KW-0808">Transferase</keyword>
<dbReference type="GO" id="GO:0030422">
    <property type="term" value="P:siRNA processing"/>
    <property type="evidence" value="ECO:0007669"/>
    <property type="project" value="TreeGrafter"/>
</dbReference>
<evidence type="ECO:0000259" key="2">
    <source>
        <dbReference type="Pfam" id="PF05183"/>
    </source>
</evidence>
<keyword evidence="1" id="KW-0696">RNA-directed RNA polymerase</keyword>
<organism evidence="3">
    <name type="scientific">Arundo donax</name>
    <name type="common">Giant reed</name>
    <name type="synonym">Donax arundinaceus</name>
    <dbReference type="NCBI Taxonomy" id="35708"/>
    <lineage>
        <taxon>Eukaryota</taxon>
        <taxon>Viridiplantae</taxon>
        <taxon>Streptophyta</taxon>
        <taxon>Embryophyta</taxon>
        <taxon>Tracheophyta</taxon>
        <taxon>Spermatophyta</taxon>
        <taxon>Magnoliopsida</taxon>
        <taxon>Liliopsida</taxon>
        <taxon>Poales</taxon>
        <taxon>Poaceae</taxon>
        <taxon>PACMAD clade</taxon>
        <taxon>Arundinoideae</taxon>
        <taxon>Arundineae</taxon>
        <taxon>Arundo</taxon>
    </lineage>
</organism>
<keyword evidence="1" id="KW-0548">Nucleotidyltransferase</keyword>